<keyword evidence="3" id="KW-1185">Reference proteome</keyword>
<protein>
    <submittedName>
        <fullName evidence="2">Uncharacterized protein</fullName>
    </submittedName>
</protein>
<keyword evidence="1" id="KW-0472">Membrane</keyword>
<accession>A0A1E1LYU5</accession>
<dbReference type="EMBL" id="FJVC01000070">
    <property type="protein sequence ID" value="CZT42037.1"/>
    <property type="molecule type" value="Genomic_DNA"/>
</dbReference>
<evidence type="ECO:0000313" key="3">
    <source>
        <dbReference type="Proteomes" id="UP000177625"/>
    </source>
</evidence>
<name>A0A1E1LYU5_RHYSE</name>
<evidence type="ECO:0000313" key="2">
    <source>
        <dbReference type="EMBL" id="CZT42037.1"/>
    </source>
</evidence>
<dbReference type="Proteomes" id="UP000177625">
    <property type="component" value="Unassembled WGS sequence"/>
</dbReference>
<gene>
    <name evidence="2" type="ORF">RSE6_01867</name>
</gene>
<feature type="transmembrane region" description="Helical" evidence="1">
    <location>
        <begin position="7"/>
        <end position="24"/>
    </location>
</feature>
<evidence type="ECO:0000256" key="1">
    <source>
        <dbReference type="SAM" id="Phobius"/>
    </source>
</evidence>
<feature type="transmembrane region" description="Helical" evidence="1">
    <location>
        <begin position="36"/>
        <end position="55"/>
    </location>
</feature>
<keyword evidence="1" id="KW-0812">Transmembrane</keyword>
<organism evidence="2 3">
    <name type="scientific">Rhynchosporium secalis</name>
    <name type="common">Barley scald fungus</name>
    <dbReference type="NCBI Taxonomy" id="38038"/>
    <lineage>
        <taxon>Eukaryota</taxon>
        <taxon>Fungi</taxon>
        <taxon>Dikarya</taxon>
        <taxon>Ascomycota</taxon>
        <taxon>Pezizomycotina</taxon>
        <taxon>Leotiomycetes</taxon>
        <taxon>Helotiales</taxon>
        <taxon>Ploettnerulaceae</taxon>
        <taxon>Rhynchosporium</taxon>
    </lineage>
</organism>
<dbReference type="AlphaFoldDB" id="A0A1E1LYU5"/>
<proteinExistence type="predicted"/>
<sequence length="150" mass="16957">MPISSSSILGVLAILSSIGSYVFHELTVGPNTPHHMNLAVQFCTMFACYFSSFYGRQTVLESGKNNAGHVMLDRARHGDKYTDSETATKETVLEITFAAEKPAESLTRLEHKIETLNTELKYHLDHCMELWEKMKSAQSEWKMVLKSVQK</sequence>
<reference evidence="3" key="1">
    <citation type="submission" date="2016-03" db="EMBL/GenBank/DDBJ databases">
        <authorList>
            <person name="Guldener U."/>
        </authorList>
    </citation>
    <scope>NUCLEOTIDE SEQUENCE [LARGE SCALE GENOMIC DNA]</scope>
</reference>
<keyword evidence="1" id="KW-1133">Transmembrane helix</keyword>